<keyword evidence="4" id="KW-1185">Reference proteome</keyword>
<feature type="compositionally biased region" description="Low complexity" evidence="1">
    <location>
        <begin position="62"/>
        <end position="77"/>
    </location>
</feature>
<dbReference type="InterPro" id="IPR002625">
    <property type="entry name" value="Smr_dom"/>
</dbReference>
<dbReference type="RefSeq" id="WP_093390956.1">
    <property type="nucleotide sequence ID" value="NZ_FOTW01000039.1"/>
</dbReference>
<dbReference type="PANTHER" id="PTHR35562:SF2">
    <property type="entry name" value="DNA ENDONUCLEASE SMRA-RELATED"/>
    <property type="match status" value="1"/>
</dbReference>
<feature type="domain" description="Smr" evidence="2">
    <location>
        <begin position="134"/>
        <end position="215"/>
    </location>
</feature>
<dbReference type="Gene3D" id="3.30.1370.110">
    <property type="match status" value="1"/>
</dbReference>
<dbReference type="Proteomes" id="UP000199470">
    <property type="component" value="Unassembled WGS sequence"/>
</dbReference>
<dbReference type="PANTHER" id="PTHR35562">
    <property type="entry name" value="DNA ENDONUCLEASE SMRA-RELATED"/>
    <property type="match status" value="1"/>
</dbReference>
<sequence length="222" mass="24699">MGLKDFADLKSLAKQLKEQADVRAVAKAEREKREKVQAVEANLFQSSVGGVKRMPEQNRFVPSLPKAGAAPAAPTRPRTQEEDDQAVLRESLSDLFEVDHYMEEDPALNYAAPGVGPDVVRKMRKGHWPIQDDLDLHGLRRDEARDGLGEFLRRAALRNYRCVRVIHGKGFGSKSQEPVLKSMVHSWLVQKEEVVAFCVARPSDGGEGALVVLLRAALLPQR</sequence>
<evidence type="ECO:0000259" key="2">
    <source>
        <dbReference type="PROSITE" id="PS50828"/>
    </source>
</evidence>
<reference evidence="3 4" key="1">
    <citation type="submission" date="2016-10" db="EMBL/GenBank/DDBJ databases">
        <authorList>
            <person name="de Groot N.N."/>
        </authorList>
    </citation>
    <scope>NUCLEOTIDE SEQUENCE [LARGE SCALE GENOMIC DNA]</scope>
    <source>
        <strain evidence="3 4">ATCC 43154</strain>
    </source>
</reference>
<organism evidence="3 4">
    <name type="scientific">Rugamonas rubra</name>
    <dbReference type="NCBI Taxonomy" id="758825"/>
    <lineage>
        <taxon>Bacteria</taxon>
        <taxon>Pseudomonadati</taxon>
        <taxon>Pseudomonadota</taxon>
        <taxon>Betaproteobacteria</taxon>
        <taxon>Burkholderiales</taxon>
        <taxon>Oxalobacteraceae</taxon>
        <taxon>Telluria group</taxon>
        <taxon>Rugamonas</taxon>
    </lineage>
</organism>
<keyword evidence="3" id="KW-0540">Nuclease</keyword>
<keyword evidence="3" id="KW-0378">Hydrolase</keyword>
<dbReference type="GO" id="GO:0004519">
    <property type="term" value="F:endonuclease activity"/>
    <property type="evidence" value="ECO:0007669"/>
    <property type="project" value="UniProtKB-KW"/>
</dbReference>
<accession>A0A1I4UAF1</accession>
<dbReference type="EMBL" id="FOTW01000039">
    <property type="protein sequence ID" value="SFM85703.1"/>
    <property type="molecule type" value="Genomic_DNA"/>
</dbReference>
<dbReference type="SUPFAM" id="SSF160443">
    <property type="entry name" value="SMR domain-like"/>
    <property type="match status" value="1"/>
</dbReference>
<feature type="region of interest" description="Disordered" evidence="1">
    <location>
        <begin position="54"/>
        <end position="85"/>
    </location>
</feature>
<dbReference type="SMART" id="SM00463">
    <property type="entry name" value="SMR"/>
    <property type="match status" value="1"/>
</dbReference>
<dbReference type="STRING" id="758825.SAMN02982985_05552"/>
<name>A0A1I4UAF1_9BURK</name>
<dbReference type="AlphaFoldDB" id="A0A1I4UAF1"/>
<dbReference type="InterPro" id="IPR036063">
    <property type="entry name" value="Smr_dom_sf"/>
</dbReference>
<evidence type="ECO:0000256" key="1">
    <source>
        <dbReference type="SAM" id="MobiDB-lite"/>
    </source>
</evidence>
<gene>
    <name evidence="3" type="ORF">SAMN02982985_05552</name>
</gene>
<dbReference type="Pfam" id="PF01713">
    <property type="entry name" value="Smr"/>
    <property type="match status" value="1"/>
</dbReference>
<protein>
    <submittedName>
        <fullName evidence="3">DNA-nicking endonuclease, Smr domain</fullName>
    </submittedName>
</protein>
<proteinExistence type="predicted"/>
<dbReference type="OrthoDB" id="9808881at2"/>
<evidence type="ECO:0000313" key="4">
    <source>
        <dbReference type="Proteomes" id="UP000199470"/>
    </source>
</evidence>
<dbReference type="PROSITE" id="PS50828">
    <property type="entry name" value="SMR"/>
    <property type="match status" value="1"/>
</dbReference>
<keyword evidence="3" id="KW-0255">Endonuclease</keyword>
<evidence type="ECO:0000313" key="3">
    <source>
        <dbReference type="EMBL" id="SFM85703.1"/>
    </source>
</evidence>